<gene>
    <name evidence="1" type="ORF">JCM15093_3103</name>
</gene>
<dbReference type="OrthoDB" id="1029933at2"/>
<accession>A0A069D5X7</accession>
<comment type="caution">
    <text evidence="1">The sequence shown here is derived from an EMBL/GenBank/DDBJ whole genome shotgun (WGS) entry which is preliminary data.</text>
</comment>
<dbReference type="STRING" id="1121097.GCA_000428125_01484"/>
<dbReference type="AlphaFoldDB" id="A0A069D5X7"/>
<evidence type="ECO:0000313" key="2">
    <source>
        <dbReference type="Proteomes" id="UP000027601"/>
    </source>
</evidence>
<organism evidence="1 2">
    <name type="scientific">Bacteroides graminisolvens DSM 19988 = JCM 15093</name>
    <dbReference type="NCBI Taxonomy" id="1121097"/>
    <lineage>
        <taxon>Bacteria</taxon>
        <taxon>Pseudomonadati</taxon>
        <taxon>Bacteroidota</taxon>
        <taxon>Bacteroidia</taxon>
        <taxon>Bacteroidales</taxon>
        <taxon>Bacteroidaceae</taxon>
        <taxon>Bacteroides</taxon>
    </lineage>
</organism>
<dbReference type="Proteomes" id="UP000027601">
    <property type="component" value="Unassembled WGS sequence"/>
</dbReference>
<reference evidence="1 2" key="1">
    <citation type="journal article" date="2015" name="Microbes Environ.">
        <title>Distribution and evolution of nitrogen fixation genes in the phylum bacteroidetes.</title>
        <authorList>
            <person name="Inoue J."/>
            <person name="Oshima K."/>
            <person name="Suda W."/>
            <person name="Sakamoto M."/>
            <person name="Iino T."/>
            <person name="Noda S."/>
            <person name="Hongoh Y."/>
            <person name="Hattori M."/>
            <person name="Ohkuma M."/>
        </authorList>
    </citation>
    <scope>NUCLEOTIDE SEQUENCE [LARGE SCALE GENOMIC DNA]</scope>
    <source>
        <strain evidence="1 2">JCM 15093</strain>
    </source>
</reference>
<dbReference type="RefSeq" id="WP_024997405.1">
    <property type="nucleotide sequence ID" value="NZ_ATZI01000004.1"/>
</dbReference>
<evidence type="ECO:0000313" key="1">
    <source>
        <dbReference type="EMBL" id="GAK37822.1"/>
    </source>
</evidence>
<name>A0A069D5X7_9BACE</name>
<dbReference type="eggNOG" id="ENOG5032B5Q">
    <property type="taxonomic scope" value="Bacteria"/>
</dbReference>
<protein>
    <submittedName>
        <fullName evidence="1">Uncharacterized protein</fullName>
    </submittedName>
</protein>
<sequence length="131" mass="15543">MKQRTFHGGDLNKATSLFEYGLLVRYVPNVKSWQCVYKSGTNRYSYGWISEIALNEIFTKDWGKKHLKVFMENCCSYWDEWVLFPMQHKIDDFIAYFGSLELFGEDYSGGYTAKEICRKLHLKFDIDYEQA</sequence>
<proteinExistence type="predicted"/>
<keyword evidence="2" id="KW-1185">Reference proteome</keyword>
<dbReference type="EMBL" id="BAJS01000029">
    <property type="protein sequence ID" value="GAK37822.1"/>
    <property type="molecule type" value="Genomic_DNA"/>
</dbReference>